<feature type="transmembrane region" description="Helical" evidence="8">
    <location>
        <begin position="270"/>
        <end position="290"/>
    </location>
</feature>
<dbReference type="PIRSF" id="PIRSF002744">
    <property type="entry name" value="Pur-cyt_permease"/>
    <property type="match status" value="1"/>
</dbReference>
<feature type="transmembrane region" description="Helical" evidence="8">
    <location>
        <begin position="395"/>
        <end position="419"/>
    </location>
</feature>
<dbReference type="Pfam" id="PF02133">
    <property type="entry name" value="Transp_cyt_pur"/>
    <property type="match status" value="1"/>
</dbReference>
<evidence type="ECO:0000256" key="1">
    <source>
        <dbReference type="ARBA" id="ARBA00004141"/>
    </source>
</evidence>
<name>A0A1U9JVU3_9HYPH</name>
<evidence type="ECO:0000256" key="3">
    <source>
        <dbReference type="ARBA" id="ARBA00022448"/>
    </source>
</evidence>
<feature type="transmembrane region" description="Helical" evidence="8">
    <location>
        <begin position="238"/>
        <end position="258"/>
    </location>
</feature>
<evidence type="ECO:0000256" key="7">
    <source>
        <dbReference type="PIRNR" id="PIRNR002744"/>
    </source>
</evidence>
<keyword evidence="3 7" id="KW-0813">Transport</keyword>
<protein>
    <submittedName>
        <fullName evidence="9">Permease for cytosine/purines uracil thiamine allantoin</fullName>
    </submittedName>
</protein>
<dbReference type="PANTHER" id="PTHR31806">
    <property type="entry name" value="PURINE-CYTOSINE PERMEASE FCY2-RELATED"/>
    <property type="match status" value="1"/>
</dbReference>
<feature type="transmembrane region" description="Helical" evidence="8">
    <location>
        <begin position="426"/>
        <end position="448"/>
    </location>
</feature>
<sequence length="473" mass="50627">MTASNRLVEGRTIDRVPECERHGTAKNQFTLWMATTLQITAVVDGALAVVFGAEALAAIIGLLIGNCLGGIVMALHAVQGPRLGLPQMISSRAQFGVKGATLPLLLVIIMYLGFAATGTVLSGQAINLVAGVETPAFGMIVFGCLTGVIVVVGYRLIHWVGRFATMIACLGFGYILYRLFSVYAVAEAFGQKPFSIATFLTAVALAAGWQMTYAPYVADYSRYLPSQTSAAKTFWSTFLGAVIGSQIAMTFGVLIAALDPSFLANQIGVIGMLAGPALAAFTAYALIVLGKITVNSLNAYGGCMTMITAFSAFQNRNTVSKAVRIGCICSFIALSVLIGIWASADFLSRFKSFMLLLLTVFTPWSAINLIDYYLISKERVDIPALYDPKGRYGVYNIPALVCYAIGILVQVPFFNFAFYQGAIAKMLAGADISWLVALCVTSLFYYVWAKKTQSVPEQMVFSETGTAAFSPNG</sequence>
<dbReference type="KEGG" id="thd:BHV28_12890"/>
<dbReference type="InterPro" id="IPR001248">
    <property type="entry name" value="Pur-cyt_permease"/>
</dbReference>
<feature type="transmembrane region" description="Helical" evidence="8">
    <location>
        <begin position="322"/>
        <end position="341"/>
    </location>
</feature>
<feature type="transmembrane region" description="Helical" evidence="8">
    <location>
        <begin position="99"/>
        <end position="116"/>
    </location>
</feature>
<evidence type="ECO:0000256" key="8">
    <source>
        <dbReference type="SAM" id="Phobius"/>
    </source>
</evidence>
<keyword evidence="10" id="KW-1185">Reference proteome</keyword>
<dbReference type="Proteomes" id="UP000188912">
    <property type="component" value="Chromosome"/>
</dbReference>
<dbReference type="STRING" id="1902579.BHV28_12890"/>
<keyword evidence="4 8" id="KW-0812">Transmembrane</keyword>
<feature type="transmembrane region" description="Helical" evidence="8">
    <location>
        <begin position="57"/>
        <end position="78"/>
    </location>
</feature>
<reference evidence="9 10" key="2">
    <citation type="journal article" date="2016" name="Sci. Rep.">
        <title>The genome of Rhizobiales bacteria in predatory ants reveals urease gene functions but no genes for nitrogen fixation.</title>
        <authorList>
            <person name="Neuvonen M.M."/>
            <person name="Tamarit D."/>
            <person name="Naslund K."/>
            <person name="Liebig J."/>
            <person name="Feldhaar H."/>
            <person name="Moran N.A."/>
            <person name="Guy L."/>
            <person name="Andersson S.G."/>
        </authorList>
    </citation>
    <scope>NUCLEOTIDE SEQUENCE [LARGE SCALE GENOMIC DNA]</scope>
    <source>
        <strain evidence="9 10">Hsal</strain>
    </source>
</reference>
<dbReference type="PANTHER" id="PTHR31806:SF1">
    <property type="entry name" value="PURINE-CYTOSINE PERMEASE FCY2-RELATED"/>
    <property type="match status" value="1"/>
</dbReference>
<feature type="transmembrane region" description="Helical" evidence="8">
    <location>
        <begin position="136"/>
        <end position="156"/>
    </location>
</feature>
<comment type="subcellular location">
    <subcellularLocation>
        <location evidence="1">Membrane</location>
        <topology evidence="1">Multi-pass membrane protein</topology>
    </subcellularLocation>
</comment>
<dbReference type="InterPro" id="IPR026030">
    <property type="entry name" value="Pur-cyt_permease_Fcy2/21/22"/>
</dbReference>
<dbReference type="AlphaFoldDB" id="A0A1U9JVU3"/>
<dbReference type="GO" id="GO:0005886">
    <property type="term" value="C:plasma membrane"/>
    <property type="evidence" value="ECO:0007669"/>
    <property type="project" value="TreeGrafter"/>
</dbReference>
<organism evidence="9 10">
    <name type="scientific">Candidatus Tokpelaia hoelldobleri</name>
    <dbReference type="NCBI Taxonomy" id="1902579"/>
    <lineage>
        <taxon>Bacteria</taxon>
        <taxon>Pseudomonadati</taxon>
        <taxon>Pseudomonadota</taxon>
        <taxon>Alphaproteobacteria</taxon>
        <taxon>Hyphomicrobiales</taxon>
        <taxon>Candidatus Tokpelaia</taxon>
    </lineage>
</organism>
<comment type="similarity">
    <text evidence="2 7">Belongs to the purine-cytosine permease (2.A.39) family.</text>
</comment>
<evidence type="ECO:0000313" key="9">
    <source>
        <dbReference type="EMBL" id="AQS41973.1"/>
    </source>
</evidence>
<feature type="transmembrane region" description="Helical" evidence="8">
    <location>
        <begin position="196"/>
        <end position="217"/>
    </location>
</feature>
<dbReference type="EMBL" id="CP017315">
    <property type="protein sequence ID" value="AQS41973.1"/>
    <property type="molecule type" value="Genomic_DNA"/>
</dbReference>
<keyword evidence="6 7" id="KW-0472">Membrane</keyword>
<evidence type="ECO:0000256" key="4">
    <source>
        <dbReference type="ARBA" id="ARBA00022692"/>
    </source>
</evidence>
<dbReference type="CDD" id="cd11484">
    <property type="entry name" value="SLC-NCS1sbd_CobB-like"/>
    <property type="match status" value="1"/>
</dbReference>
<keyword evidence="5 8" id="KW-1133">Transmembrane helix</keyword>
<accession>A0A1U9JVU3</accession>
<reference evidence="9 10" key="1">
    <citation type="journal article" date="2010" name="Science">
        <title>Genomic comparison of the ants Camponotus floridanus and Harpegnathos saltator.</title>
        <authorList>
            <person name="Bonasio R."/>
            <person name="Zhang G."/>
            <person name="Ye C."/>
            <person name="Mutti N.S."/>
            <person name="Fang X."/>
            <person name="Qin N."/>
            <person name="Donahue G."/>
            <person name="Yang P."/>
            <person name="Li Q."/>
            <person name="Li C."/>
            <person name="Zhang P."/>
            <person name="Huang Z."/>
            <person name="Berger S.L."/>
            <person name="Reinberg D."/>
            <person name="Wang J."/>
            <person name="Liebig J."/>
        </authorList>
    </citation>
    <scope>NUCLEOTIDE SEQUENCE [LARGE SCALE GENOMIC DNA]</scope>
    <source>
        <strain evidence="9 10">Hsal</strain>
    </source>
</reference>
<feature type="transmembrane region" description="Helical" evidence="8">
    <location>
        <begin position="31"/>
        <end position="51"/>
    </location>
</feature>
<evidence type="ECO:0000313" key="10">
    <source>
        <dbReference type="Proteomes" id="UP000188912"/>
    </source>
</evidence>
<feature type="transmembrane region" description="Helical" evidence="8">
    <location>
        <begin position="353"/>
        <end position="375"/>
    </location>
</feature>
<dbReference type="Gene3D" id="1.10.4160.10">
    <property type="entry name" value="Hydantoin permease"/>
    <property type="match status" value="1"/>
</dbReference>
<gene>
    <name evidence="9" type="ORF">BHV28_12890</name>
</gene>
<evidence type="ECO:0000256" key="5">
    <source>
        <dbReference type="ARBA" id="ARBA00022989"/>
    </source>
</evidence>
<proteinExistence type="inferred from homology"/>
<evidence type="ECO:0000256" key="2">
    <source>
        <dbReference type="ARBA" id="ARBA00008974"/>
    </source>
</evidence>
<feature type="transmembrane region" description="Helical" evidence="8">
    <location>
        <begin position="163"/>
        <end position="184"/>
    </location>
</feature>
<dbReference type="GO" id="GO:0022857">
    <property type="term" value="F:transmembrane transporter activity"/>
    <property type="evidence" value="ECO:0007669"/>
    <property type="project" value="InterPro"/>
</dbReference>
<evidence type="ECO:0000256" key="6">
    <source>
        <dbReference type="ARBA" id="ARBA00023136"/>
    </source>
</evidence>